<feature type="transmembrane region" description="Helical" evidence="1">
    <location>
        <begin position="131"/>
        <end position="151"/>
    </location>
</feature>
<name>A0A0D0EDU5_9FLAO</name>
<accession>A0A0D0EDU5</accession>
<comment type="caution">
    <text evidence="2">The sequence shown here is derived from an EMBL/GenBank/DDBJ whole genome shotgun (WGS) entry which is preliminary data.</text>
</comment>
<feature type="transmembrane region" description="Helical" evidence="1">
    <location>
        <begin position="96"/>
        <end position="119"/>
    </location>
</feature>
<proteinExistence type="predicted"/>
<evidence type="ECO:0000313" key="3">
    <source>
        <dbReference type="EMBL" id="OXA85175.1"/>
    </source>
</evidence>
<reference evidence="3 5" key="2">
    <citation type="submission" date="2016-11" db="EMBL/GenBank/DDBJ databases">
        <title>Whole genomes of Flavobacteriaceae.</title>
        <authorList>
            <person name="Stine C."/>
            <person name="Li C."/>
            <person name="Tadesse D."/>
        </authorList>
    </citation>
    <scope>NUCLEOTIDE SEQUENCE [LARGE SCALE GENOMIC DNA]</scope>
    <source>
        <strain evidence="3 5">ATCC 51468</strain>
    </source>
</reference>
<dbReference type="Proteomes" id="UP000198302">
    <property type="component" value="Unassembled WGS sequence"/>
</dbReference>
<evidence type="ECO:0000256" key="1">
    <source>
        <dbReference type="SAM" id="Phobius"/>
    </source>
</evidence>
<evidence type="ECO:0000313" key="5">
    <source>
        <dbReference type="Proteomes" id="UP000198302"/>
    </source>
</evidence>
<keyword evidence="1" id="KW-0812">Transmembrane</keyword>
<dbReference type="Proteomes" id="UP000032061">
    <property type="component" value="Unassembled WGS sequence"/>
</dbReference>
<dbReference type="EMBL" id="JPRK01000017">
    <property type="protein sequence ID" value="KIO51214.1"/>
    <property type="molecule type" value="Genomic_DNA"/>
</dbReference>
<evidence type="ECO:0000313" key="2">
    <source>
        <dbReference type="EMBL" id="KIO51214.1"/>
    </source>
</evidence>
<gene>
    <name evidence="3" type="ORF">B0A73_17645</name>
    <name evidence="2" type="ORF">IW18_18490</name>
</gene>
<protein>
    <submittedName>
        <fullName evidence="2">Uncharacterized protein</fullName>
    </submittedName>
</protein>
<dbReference type="AlphaFoldDB" id="A0A0D0EDU5"/>
<keyword evidence="1" id="KW-1133">Transmembrane helix</keyword>
<dbReference type="RefSeq" id="WP_041519601.1">
    <property type="nucleotide sequence ID" value="NZ_JPRK01000017.1"/>
</dbReference>
<keyword evidence="1" id="KW-0472">Membrane</keyword>
<reference evidence="2 4" key="1">
    <citation type="submission" date="2015-01" db="EMBL/GenBank/DDBJ databases">
        <title>Genome of Flavobacterium hibernum DSM 12611.</title>
        <authorList>
            <person name="Stropko S.J."/>
            <person name="Pipes S.E."/>
            <person name="Newman J.D."/>
        </authorList>
    </citation>
    <scope>NUCLEOTIDE SEQUENCE [LARGE SCALE GENOMIC DNA]</scope>
    <source>
        <strain evidence="2 4">DSM 12611</strain>
    </source>
</reference>
<dbReference type="EMBL" id="MUGX01000026">
    <property type="protein sequence ID" value="OXA85175.1"/>
    <property type="molecule type" value="Genomic_DNA"/>
</dbReference>
<evidence type="ECO:0000313" key="4">
    <source>
        <dbReference type="Proteomes" id="UP000032061"/>
    </source>
</evidence>
<dbReference type="OrthoDB" id="6400838at2"/>
<sequence>MIKKFLPFEEVVYHSKLNKEELLARLNNEIEAEKSFGFGAKSFSYSKPYIGKIAYDRFEIKRAINYRNSFLPVIKGTIKNDLNGSKINVKMNLIDFVKVFMIVWLGGVSLGCIASTYSLFFRNNTNSETGFFMFIPFVMLVFGIAMVSFGFKAESKKSIADLEELLQAKIIQNNNSN</sequence>
<keyword evidence="5" id="KW-1185">Reference proteome</keyword>
<organism evidence="2 4">
    <name type="scientific">Flavobacterium hibernum</name>
    <dbReference type="NCBI Taxonomy" id="37752"/>
    <lineage>
        <taxon>Bacteria</taxon>
        <taxon>Pseudomonadati</taxon>
        <taxon>Bacteroidota</taxon>
        <taxon>Flavobacteriia</taxon>
        <taxon>Flavobacteriales</taxon>
        <taxon>Flavobacteriaceae</taxon>
        <taxon>Flavobacterium</taxon>
    </lineage>
</organism>
<dbReference type="STRING" id="37752.IW18_18490"/>